<feature type="region of interest" description="Disordered" evidence="7">
    <location>
        <begin position="579"/>
        <end position="608"/>
    </location>
</feature>
<feature type="repeat" description="Pumilio" evidence="5">
    <location>
        <begin position="831"/>
        <end position="866"/>
    </location>
</feature>
<feature type="region of interest" description="Disordered" evidence="7">
    <location>
        <begin position="202"/>
        <end position="253"/>
    </location>
</feature>
<proteinExistence type="predicted"/>
<evidence type="ECO:0000256" key="1">
    <source>
        <dbReference type="ARBA" id="ARBA00022517"/>
    </source>
</evidence>
<dbReference type="PANTHER" id="PTHR12537:SF13">
    <property type="entry name" value="PUMILIO HOMOLOGY DOMAIN FAMILY MEMBER 4"/>
    <property type="match status" value="1"/>
</dbReference>
<keyword evidence="6" id="KW-0175">Coiled coil</keyword>
<dbReference type="InterPro" id="IPR016024">
    <property type="entry name" value="ARM-type_fold"/>
</dbReference>
<feature type="repeat" description="Pumilio" evidence="5">
    <location>
        <begin position="867"/>
        <end position="904"/>
    </location>
</feature>
<sequence>MAFKNGLSERLEELRFSSPRSPPSDSPFSSYPSPTRGQPASYISAFQPPPDVRANLQRRFTTDASKLSSWPAFNNTQPLPLPESLDFLSSATQIHKSQLFEKKKAHIEYMREQRKRFEADMKLLDLQQEKERQELDQMARDLANANSSLAGAVSEPTTPPEYRDSGFPTVFSRPTRFSTSSATAPGVFNLFGPSQVVSPNGQAKSVISTAPSQASAPQSVLGSRRNSEEEYLPEPFPSFRQGTSFGSQTNSTTTTATATVNGFSRSIGLNPFHPAKFAFGDDDDEDRRGLKDDDRIPTPDVKSYLKLTDPDDKFPTLIRRDDNSGLLSANSAALDLANSRTPGPETYSHRHHASLPHNSLNMSQNVGSNRSQGEQISAPFSPASDTRQSHRHSLEPRFSTYNNSQSLYSTANGSQSRPASLHISYSTNDIPTKNNGYTAVTPPKSHTEHFHSHISSVGRIPATPHTHANDTTPTSPMSPERDDQAFNLQPLQSVLQASATPFGPQLTSPTNGINGMNGINGINAVSNGASAMTSFPNPVYGYAMQPFITSPIQTNGQTQAFQPNPPYASYINSAPYSPYARFPESPARNPGQGRRSGDGESGQFSRFGNAPLETYQGELYGMCKDQYGCRYLQKKLEEQNPAHVQMIFLETHIHVVELMTDPFGNYLCQKLLEYSNDEQRTALINNAAPQLVKIALNQHGTRALQKMIEFISTPEQTQTVINALRDRVVELVQDLNGNHVIQKCLNRLSATDAEFIYDAVGTSCVPVGTHRHGCCVLQRCIDHASGEQRARLIEQITNNAFTLVQDPFGNYVVQYILDLNEPHFIEPICRSFHGNIPALSKQKFSSNVIEKCIRTADPQSRSALVEEMLVPSELEKMLRDSFANYVVQTAMDFADPEYRTKLIEAIRPILPTIRQTPHGRRIAGKILSVENQGRVSGGSSGQITPNDMTNVYHQIHPFPNSIITQYPQQQFNNVGDNIIKKATVNNSSSSSASSAANGSNSSANTPPATGNGNEDNAPTIYSPIPQQATNGISAFPVQGYPFFS</sequence>
<feature type="compositionally biased region" description="Low complexity" evidence="7">
    <location>
        <begin position="241"/>
        <end position="253"/>
    </location>
</feature>
<dbReference type="SUPFAM" id="SSF48371">
    <property type="entry name" value="ARM repeat"/>
    <property type="match status" value="1"/>
</dbReference>
<feature type="repeat" description="Pumilio" evidence="5">
    <location>
        <begin position="795"/>
        <end position="830"/>
    </location>
</feature>
<evidence type="ECO:0000256" key="5">
    <source>
        <dbReference type="PROSITE-ProRule" id="PRU00317"/>
    </source>
</evidence>
<dbReference type="InterPro" id="IPR033712">
    <property type="entry name" value="Pumilio_RNA-bd"/>
</dbReference>
<dbReference type="OrthoDB" id="668540at2759"/>
<protein>
    <recommendedName>
        <fullName evidence="8">PUM-HD domain-containing protein</fullName>
    </recommendedName>
</protein>
<evidence type="ECO:0000313" key="9">
    <source>
        <dbReference type="EMBL" id="OJD20312.1"/>
    </source>
</evidence>
<dbReference type="SMART" id="SM00025">
    <property type="entry name" value="Pumilio"/>
    <property type="match status" value="8"/>
</dbReference>
<dbReference type="InterPro" id="IPR001313">
    <property type="entry name" value="Pumilio_RNA-bd_rpt"/>
</dbReference>
<dbReference type="EMBL" id="LGTZ01001944">
    <property type="protein sequence ID" value="OJD20312.1"/>
    <property type="molecule type" value="Genomic_DNA"/>
</dbReference>
<feature type="coiled-coil region" evidence="6">
    <location>
        <begin position="121"/>
        <end position="148"/>
    </location>
</feature>
<dbReference type="GO" id="GO:0010608">
    <property type="term" value="P:post-transcriptional regulation of gene expression"/>
    <property type="evidence" value="ECO:0007669"/>
    <property type="project" value="TreeGrafter"/>
</dbReference>
<feature type="region of interest" description="Disordered" evidence="7">
    <location>
        <begin position="278"/>
        <end position="320"/>
    </location>
</feature>
<feature type="compositionally biased region" description="Basic and acidic residues" evidence="7">
    <location>
        <begin position="286"/>
        <end position="297"/>
    </location>
</feature>
<feature type="repeat" description="Pumilio" evidence="5">
    <location>
        <begin position="650"/>
        <end position="685"/>
    </location>
</feature>
<dbReference type="InterPro" id="IPR033133">
    <property type="entry name" value="PUM-HD"/>
</dbReference>
<name>A0A1J9PV99_9EURO</name>
<feature type="domain" description="PUM-HD" evidence="8">
    <location>
        <begin position="593"/>
        <end position="930"/>
    </location>
</feature>
<comment type="function">
    <text evidence="4">RNA-binding nucleolar protein required for pre-rRNA processing. Involved in production of 18S rRNA and assembly of small ribosomal subunit.</text>
</comment>
<evidence type="ECO:0000256" key="6">
    <source>
        <dbReference type="SAM" id="Coils"/>
    </source>
</evidence>
<organism evidence="9 10">
    <name type="scientific">Blastomyces percursus</name>
    <dbReference type="NCBI Taxonomy" id="1658174"/>
    <lineage>
        <taxon>Eukaryota</taxon>
        <taxon>Fungi</taxon>
        <taxon>Dikarya</taxon>
        <taxon>Ascomycota</taxon>
        <taxon>Pezizomycotina</taxon>
        <taxon>Eurotiomycetes</taxon>
        <taxon>Eurotiomycetidae</taxon>
        <taxon>Onygenales</taxon>
        <taxon>Ajellomycetaceae</taxon>
        <taxon>Blastomyces</taxon>
    </lineage>
</organism>
<dbReference type="AlphaFoldDB" id="A0A1J9PV99"/>
<dbReference type="GO" id="GO:0005737">
    <property type="term" value="C:cytoplasm"/>
    <property type="evidence" value="ECO:0007669"/>
    <property type="project" value="TreeGrafter"/>
</dbReference>
<dbReference type="Proteomes" id="UP000242791">
    <property type="component" value="Unassembled WGS sequence"/>
</dbReference>
<feature type="compositionally biased region" description="Polar residues" evidence="7">
    <location>
        <begin position="399"/>
        <end position="421"/>
    </location>
</feature>
<dbReference type="PROSITE" id="PS50302">
    <property type="entry name" value="PUM"/>
    <property type="match status" value="8"/>
</dbReference>
<feature type="compositionally biased region" description="Basic and acidic residues" evidence="7">
    <location>
        <begin position="308"/>
        <end position="320"/>
    </location>
</feature>
<feature type="compositionally biased region" description="Low complexity" evidence="7">
    <location>
        <begin position="210"/>
        <end position="219"/>
    </location>
</feature>
<feature type="region of interest" description="Disordered" evidence="7">
    <location>
        <begin position="985"/>
        <end position="1031"/>
    </location>
</feature>
<evidence type="ECO:0000259" key="8">
    <source>
        <dbReference type="PROSITE" id="PS50303"/>
    </source>
</evidence>
<keyword evidence="3" id="KW-0677">Repeat</keyword>
<dbReference type="Gene3D" id="1.25.10.10">
    <property type="entry name" value="Leucine-rich Repeat Variant"/>
    <property type="match status" value="1"/>
</dbReference>
<accession>A0A1J9PV99</accession>
<feature type="compositionally biased region" description="Polar residues" evidence="7">
    <location>
        <begin position="1005"/>
        <end position="1016"/>
    </location>
</feature>
<reference evidence="9 10" key="1">
    <citation type="submission" date="2015-08" db="EMBL/GenBank/DDBJ databases">
        <title>Emmonsia species relationships and genome sequence.</title>
        <authorList>
            <person name="Cuomo C.A."/>
            <person name="Schwartz I.S."/>
            <person name="Kenyon C."/>
            <person name="De Hoog G.S."/>
            <person name="Govender N.P."/>
            <person name="Botha A."/>
            <person name="Moreno L."/>
            <person name="De Vries M."/>
            <person name="Munoz J.F."/>
            <person name="Stielow J.B."/>
        </authorList>
    </citation>
    <scope>NUCLEOTIDE SEQUENCE [LARGE SCALE GENOMIC DNA]</scope>
    <source>
        <strain evidence="9 10">EI222</strain>
    </source>
</reference>
<feature type="compositionally biased region" description="Low complexity" evidence="7">
    <location>
        <begin position="985"/>
        <end position="1004"/>
    </location>
</feature>
<evidence type="ECO:0000256" key="3">
    <source>
        <dbReference type="ARBA" id="ARBA00022737"/>
    </source>
</evidence>
<evidence type="ECO:0000313" key="10">
    <source>
        <dbReference type="Proteomes" id="UP000242791"/>
    </source>
</evidence>
<dbReference type="VEuPathDB" id="FungiDB:ACJ73_08354"/>
<dbReference type="Pfam" id="PF00806">
    <property type="entry name" value="PUF"/>
    <property type="match status" value="8"/>
</dbReference>
<keyword evidence="1" id="KW-0690">Ribosome biogenesis</keyword>
<dbReference type="PROSITE" id="PS50303">
    <property type="entry name" value="PUM_HD"/>
    <property type="match status" value="1"/>
</dbReference>
<feature type="repeat" description="Pumilio" evidence="5">
    <location>
        <begin position="613"/>
        <end position="649"/>
    </location>
</feature>
<keyword evidence="10" id="KW-1185">Reference proteome</keyword>
<feature type="compositionally biased region" description="Polar residues" evidence="7">
    <location>
        <begin position="356"/>
        <end position="375"/>
    </location>
</feature>
<dbReference type="InterPro" id="IPR011989">
    <property type="entry name" value="ARM-like"/>
</dbReference>
<dbReference type="PANTHER" id="PTHR12537">
    <property type="entry name" value="RNA BINDING PROTEIN PUMILIO-RELATED"/>
    <property type="match status" value="1"/>
</dbReference>
<comment type="caution">
    <text evidence="9">The sequence shown here is derived from an EMBL/GenBank/DDBJ whole genome shotgun (WGS) entry which is preliminary data.</text>
</comment>
<dbReference type="FunFam" id="1.25.10.10:FF:000237">
    <property type="entry name" value="Pumilio homolog 9"/>
    <property type="match status" value="1"/>
</dbReference>
<feature type="repeat" description="Pumilio" evidence="5">
    <location>
        <begin position="759"/>
        <end position="794"/>
    </location>
</feature>
<gene>
    <name evidence="9" type="ORF">ACJ73_08354</name>
</gene>
<feature type="repeat" description="Pumilio" evidence="5">
    <location>
        <begin position="686"/>
        <end position="722"/>
    </location>
</feature>
<evidence type="ECO:0000256" key="4">
    <source>
        <dbReference type="ARBA" id="ARBA00024893"/>
    </source>
</evidence>
<feature type="repeat" description="Pumilio" evidence="5">
    <location>
        <begin position="723"/>
        <end position="758"/>
    </location>
</feature>
<dbReference type="STRING" id="1658174.A0A1J9PV99"/>
<dbReference type="CDD" id="cd07920">
    <property type="entry name" value="Pumilio"/>
    <property type="match status" value="1"/>
</dbReference>
<feature type="region of interest" description="Disordered" evidence="7">
    <location>
        <begin position="1"/>
        <end position="48"/>
    </location>
</feature>
<dbReference type="GO" id="GO:0006364">
    <property type="term" value="P:rRNA processing"/>
    <property type="evidence" value="ECO:0007669"/>
    <property type="project" value="UniProtKB-KW"/>
</dbReference>
<feature type="region of interest" description="Disordered" evidence="7">
    <location>
        <begin position="336"/>
        <end position="421"/>
    </location>
</feature>
<dbReference type="GO" id="GO:0003729">
    <property type="term" value="F:mRNA binding"/>
    <property type="evidence" value="ECO:0007669"/>
    <property type="project" value="TreeGrafter"/>
</dbReference>
<keyword evidence="2" id="KW-0698">rRNA processing</keyword>
<feature type="region of interest" description="Disordered" evidence="7">
    <location>
        <begin position="458"/>
        <end position="480"/>
    </location>
</feature>
<evidence type="ECO:0000256" key="2">
    <source>
        <dbReference type="ARBA" id="ARBA00022552"/>
    </source>
</evidence>
<evidence type="ECO:0000256" key="7">
    <source>
        <dbReference type="SAM" id="MobiDB-lite"/>
    </source>
</evidence>